<comment type="caution">
    <text evidence="2">The sequence shown here is derived from an EMBL/GenBank/DDBJ whole genome shotgun (WGS) entry which is preliminary data.</text>
</comment>
<keyword evidence="3" id="KW-1185">Reference proteome</keyword>
<evidence type="ECO:0000313" key="2">
    <source>
        <dbReference type="EMBL" id="MDK2598023.1"/>
    </source>
</evidence>
<evidence type="ECO:0000256" key="1">
    <source>
        <dbReference type="SAM" id="MobiDB-lite"/>
    </source>
</evidence>
<dbReference type="EMBL" id="JASJUT010000013">
    <property type="protein sequence ID" value="MDK2598023.1"/>
    <property type="molecule type" value="Genomic_DNA"/>
</dbReference>
<dbReference type="Proteomes" id="UP001231915">
    <property type="component" value="Unassembled WGS sequence"/>
</dbReference>
<name>A0ABT7ESN9_9GAMM</name>
<proteinExistence type="predicted"/>
<protein>
    <submittedName>
        <fullName evidence="2">Uncharacterized protein</fullName>
    </submittedName>
</protein>
<gene>
    <name evidence="2" type="ORF">QNM18_23480</name>
</gene>
<organism evidence="2 3">
    <name type="scientific">Pseudoalteromonas obscura</name>
    <dbReference type="NCBI Taxonomy" id="3048491"/>
    <lineage>
        <taxon>Bacteria</taxon>
        <taxon>Pseudomonadati</taxon>
        <taxon>Pseudomonadota</taxon>
        <taxon>Gammaproteobacteria</taxon>
        <taxon>Alteromonadales</taxon>
        <taxon>Pseudoalteromonadaceae</taxon>
        <taxon>Pseudoalteromonas</taxon>
    </lineage>
</organism>
<accession>A0ABT7ESN9</accession>
<dbReference type="RefSeq" id="WP_211008908.1">
    <property type="nucleotide sequence ID" value="NZ_JASJUT010000013.1"/>
</dbReference>
<reference evidence="2 3" key="1">
    <citation type="submission" date="2023-05" db="EMBL/GenBank/DDBJ databases">
        <title>Pseudoalteromonas ardens sp. nov., Pseudoalteromonas obscura sp. nov., and Pseudoalteromonas umbrosa sp. nov., isolated from the coral Montipora capitata.</title>
        <authorList>
            <person name="Thomas E.M."/>
            <person name="Smith E.M."/>
            <person name="Papke E."/>
            <person name="Shlafstein M.D."/>
            <person name="Oline D.K."/>
            <person name="Videau P."/>
            <person name="Saw J.H."/>
            <person name="Strangman W.K."/>
            <person name="Ushijima B."/>
        </authorList>
    </citation>
    <scope>NUCLEOTIDE SEQUENCE [LARGE SCALE GENOMIC DNA]</scope>
    <source>
        <strain evidence="2 3">P94</strain>
    </source>
</reference>
<feature type="region of interest" description="Disordered" evidence="1">
    <location>
        <begin position="96"/>
        <end position="122"/>
    </location>
</feature>
<sequence length="122" mass="13952">MIMLIAATLLYVLVIAICFTVIVKGHSLNFIEKRIKNVVVKETTVEDKDISEKEYHQAYEIVDDLAVVLECNNDMVKYNGVKSVFKRVEAFRDQKQHTEHEQAAPAAEETTKNKTANLWVVK</sequence>
<evidence type="ECO:0000313" key="3">
    <source>
        <dbReference type="Proteomes" id="UP001231915"/>
    </source>
</evidence>